<sequence length="347" mass="40174">MIGPAGRAAYALSQTARISWFFGQYLLAARLNGRVVPRDRLPRDLKTPDRAAILADIRELMRRDFANIDAGYYRMPHDMVEPPRKVLRDAVRFFQDLPEVRRRRRDRIATEVFEERRAEGSKLPRYYLQNFHYQTDGYLSDHSAELYDHQVEVLFGGAADAMRRQALVPLRLHFRERRVSECRLLDVACGTGRFLTFVKDNYPRLDVTALDLSPNYLRQARRLLSPWSRTRFVQAAAEGIPAPDESFDAVTCIYLFHELPRKVRAAAAAEMARVLKRDGILVFVETLQKGDRPDYDGLLDLFPLAFYEPYYDDYVRQDIGSLFSEAGLEIVETTLAFMSKVVVLRKR</sequence>
<feature type="domain" description="Methyltransferase" evidence="1">
    <location>
        <begin position="185"/>
        <end position="279"/>
    </location>
</feature>
<dbReference type="GO" id="GO:0032259">
    <property type="term" value="P:methylation"/>
    <property type="evidence" value="ECO:0007669"/>
    <property type="project" value="UniProtKB-KW"/>
</dbReference>
<dbReference type="PANTHER" id="PTHR42912">
    <property type="entry name" value="METHYLTRANSFERASE"/>
    <property type="match status" value="1"/>
</dbReference>
<dbReference type="SUPFAM" id="SSF53335">
    <property type="entry name" value="S-adenosyl-L-methionine-dependent methyltransferases"/>
    <property type="match status" value="1"/>
</dbReference>
<protein>
    <submittedName>
        <fullName evidence="2">Methyltransferase domain-containing protein</fullName>
    </submittedName>
</protein>
<proteinExistence type="predicted"/>
<dbReference type="CDD" id="cd02440">
    <property type="entry name" value="AdoMet_MTases"/>
    <property type="match status" value="1"/>
</dbReference>
<evidence type="ECO:0000259" key="1">
    <source>
        <dbReference type="Pfam" id="PF13649"/>
    </source>
</evidence>
<dbReference type="InterPro" id="IPR050508">
    <property type="entry name" value="Methyltransf_Superfamily"/>
</dbReference>
<dbReference type="Pfam" id="PF13649">
    <property type="entry name" value="Methyltransf_25"/>
    <property type="match status" value="1"/>
</dbReference>
<dbReference type="RefSeq" id="WP_201073861.1">
    <property type="nucleotide sequence ID" value="NZ_CP067420.1"/>
</dbReference>
<dbReference type="PANTHER" id="PTHR42912:SF81">
    <property type="entry name" value="METHYLTRANSFERASE DOMAIN-CONTAINING PROTEIN"/>
    <property type="match status" value="1"/>
</dbReference>
<keyword evidence="2" id="KW-0808">Transferase</keyword>
<evidence type="ECO:0000313" key="3">
    <source>
        <dbReference type="Proteomes" id="UP000595197"/>
    </source>
</evidence>
<reference evidence="2" key="1">
    <citation type="submission" date="2021-02" db="EMBL/GenBank/DDBJ databases">
        <title>Skermanella TT6 skin isolate.</title>
        <authorList>
            <person name="Lee K."/>
            <person name="Ganzorig M."/>
        </authorList>
    </citation>
    <scope>NUCLEOTIDE SEQUENCE</scope>
    <source>
        <strain evidence="2">TT6</strain>
    </source>
</reference>
<keyword evidence="2" id="KW-0489">Methyltransferase</keyword>
<keyword evidence="3" id="KW-1185">Reference proteome</keyword>
<accession>A0ABX7B2V9</accession>
<evidence type="ECO:0000313" key="2">
    <source>
        <dbReference type="EMBL" id="QQP88656.1"/>
    </source>
</evidence>
<organism evidence="2 3">
    <name type="scientific">Skermanella cutis</name>
    <dbReference type="NCBI Taxonomy" id="2775420"/>
    <lineage>
        <taxon>Bacteria</taxon>
        <taxon>Pseudomonadati</taxon>
        <taxon>Pseudomonadota</taxon>
        <taxon>Alphaproteobacteria</taxon>
        <taxon>Rhodospirillales</taxon>
        <taxon>Azospirillaceae</taxon>
        <taxon>Skermanella</taxon>
    </lineage>
</organism>
<gene>
    <name evidence="2" type="ORF">IGS68_21950</name>
</gene>
<dbReference type="EMBL" id="CP067420">
    <property type="protein sequence ID" value="QQP88656.1"/>
    <property type="molecule type" value="Genomic_DNA"/>
</dbReference>
<dbReference type="Gene3D" id="3.40.50.150">
    <property type="entry name" value="Vaccinia Virus protein VP39"/>
    <property type="match status" value="1"/>
</dbReference>
<dbReference type="InterPro" id="IPR029063">
    <property type="entry name" value="SAM-dependent_MTases_sf"/>
</dbReference>
<name>A0ABX7B2V9_9PROT</name>
<dbReference type="Proteomes" id="UP000595197">
    <property type="component" value="Chromosome"/>
</dbReference>
<dbReference type="GO" id="GO:0008168">
    <property type="term" value="F:methyltransferase activity"/>
    <property type="evidence" value="ECO:0007669"/>
    <property type="project" value="UniProtKB-KW"/>
</dbReference>
<dbReference type="InterPro" id="IPR041698">
    <property type="entry name" value="Methyltransf_25"/>
</dbReference>